<dbReference type="EnsemblPlants" id="AVESA.00010b.r2.4CG1282530.1">
    <property type="protein sequence ID" value="AVESA.00010b.r2.4CG1282530.1.CDS"/>
    <property type="gene ID" value="AVESA.00010b.r2.4CG1282530"/>
</dbReference>
<reference evidence="1" key="1">
    <citation type="submission" date="2021-05" db="EMBL/GenBank/DDBJ databases">
        <authorList>
            <person name="Scholz U."/>
            <person name="Mascher M."/>
            <person name="Fiebig A."/>
        </authorList>
    </citation>
    <scope>NUCLEOTIDE SEQUENCE [LARGE SCALE GENOMIC DNA]</scope>
</reference>
<keyword evidence="2" id="KW-1185">Reference proteome</keyword>
<reference evidence="1" key="2">
    <citation type="submission" date="2025-09" db="UniProtKB">
        <authorList>
            <consortium name="EnsemblPlants"/>
        </authorList>
    </citation>
    <scope>IDENTIFICATION</scope>
</reference>
<evidence type="ECO:0000313" key="2">
    <source>
        <dbReference type="Proteomes" id="UP001732700"/>
    </source>
</evidence>
<evidence type="ECO:0000313" key="1">
    <source>
        <dbReference type="EnsemblPlants" id="AVESA.00010b.r2.4CG1282530.1.CDS"/>
    </source>
</evidence>
<accession>A0ACD5WS01</accession>
<dbReference type="Proteomes" id="UP001732700">
    <property type="component" value="Chromosome 4C"/>
</dbReference>
<protein>
    <submittedName>
        <fullName evidence="1">Uncharacterized protein</fullName>
    </submittedName>
</protein>
<organism evidence="1 2">
    <name type="scientific">Avena sativa</name>
    <name type="common">Oat</name>
    <dbReference type="NCBI Taxonomy" id="4498"/>
    <lineage>
        <taxon>Eukaryota</taxon>
        <taxon>Viridiplantae</taxon>
        <taxon>Streptophyta</taxon>
        <taxon>Embryophyta</taxon>
        <taxon>Tracheophyta</taxon>
        <taxon>Spermatophyta</taxon>
        <taxon>Magnoliopsida</taxon>
        <taxon>Liliopsida</taxon>
        <taxon>Poales</taxon>
        <taxon>Poaceae</taxon>
        <taxon>BOP clade</taxon>
        <taxon>Pooideae</taxon>
        <taxon>Poodae</taxon>
        <taxon>Poeae</taxon>
        <taxon>Poeae Chloroplast Group 1 (Aveneae type)</taxon>
        <taxon>Aveninae</taxon>
        <taxon>Avena</taxon>
    </lineage>
</organism>
<proteinExistence type="predicted"/>
<name>A0ACD5WS01_AVESA</name>
<sequence>MAGAARKKLVGRYEVGRTIGQGSFAKVKFAVDTDTGAPVAMKVLDKATILNHRMLQQIKKEISIMKIVRHPNIVRLNEVLAGQTKIYIILELMTGGELFDKIARQGKLRENEARKYFQQLIDAIDYCHSKGVYHRDLKPENLLLDSRGNLKVSDFGLSTLSQNGGGLLHTTCGTPNYIAPEVLSNDGYDGSAADLWSCGVILYVLMAGYLPFEESDLTTLYDKITAARFSCPDWFSPRAKSLIQRILDANPNTRMTIEEIRADIWFKKNYVALRRGEDENVSLDDVQAVFDNIKDKYVSEQVTHKDGGPLVMNAFEMITLSQGLDLSSLFDRQQDFVKRQTRFVSRKPAKTIVATIEVVADSMGIKVHSQNYKLRLEGVSTNKMSPLAVVLEIFEVAPSLFMVDVRKVAGDTLEYHRFYKNLCSKLESIIWRPIEVSAKSALLRTTTC</sequence>